<reference evidence="2" key="1">
    <citation type="submission" date="2020-10" db="EMBL/GenBank/DDBJ databases">
        <title>High-Quality Genome Resource of Clonostachys rosea strain S41 by Oxford Nanopore Long-Read Sequencing.</title>
        <authorList>
            <person name="Wang H."/>
        </authorList>
    </citation>
    <scope>NUCLEOTIDE SEQUENCE</scope>
    <source>
        <strain evidence="2">S41</strain>
    </source>
</reference>
<feature type="transmembrane region" description="Helical" evidence="1">
    <location>
        <begin position="117"/>
        <end position="137"/>
    </location>
</feature>
<protein>
    <submittedName>
        <fullName evidence="2">Uncharacterized protein</fullName>
    </submittedName>
</protein>
<organism evidence="2 3">
    <name type="scientific">Bionectria ochroleuca</name>
    <name type="common">Gliocladium roseum</name>
    <dbReference type="NCBI Taxonomy" id="29856"/>
    <lineage>
        <taxon>Eukaryota</taxon>
        <taxon>Fungi</taxon>
        <taxon>Dikarya</taxon>
        <taxon>Ascomycota</taxon>
        <taxon>Pezizomycotina</taxon>
        <taxon>Sordariomycetes</taxon>
        <taxon>Hypocreomycetidae</taxon>
        <taxon>Hypocreales</taxon>
        <taxon>Bionectriaceae</taxon>
        <taxon>Clonostachys</taxon>
    </lineage>
</organism>
<keyword evidence="1" id="KW-0812">Transmembrane</keyword>
<name>A0A8H7NBP1_BIOOC</name>
<feature type="transmembrane region" description="Helical" evidence="1">
    <location>
        <begin position="12"/>
        <end position="36"/>
    </location>
</feature>
<comment type="caution">
    <text evidence="2">The sequence shown here is derived from an EMBL/GenBank/DDBJ whole genome shotgun (WGS) entry which is preliminary data.</text>
</comment>
<evidence type="ECO:0000313" key="2">
    <source>
        <dbReference type="EMBL" id="KAF9752891.1"/>
    </source>
</evidence>
<evidence type="ECO:0000313" key="3">
    <source>
        <dbReference type="Proteomes" id="UP000616885"/>
    </source>
</evidence>
<feature type="transmembrane region" description="Helical" evidence="1">
    <location>
        <begin position="48"/>
        <end position="70"/>
    </location>
</feature>
<gene>
    <name evidence="2" type="ORF">IM811_011649</name>
</gene>
<dbReference type="EMBL" id="JADCTT010000004">
    <property type="protein sequence ID" value="KAF9752891.1"/>
    <property type="molecule type" value="Genomic_DNA"/>
</dbReference>
<evidence type="ECO:0000256" key="1">
    <source>
        <dbReference type="SAM" id="Phobius"/>
    </source>
</evidence>
<keyword evidence="1" id="KW-1133">Transmembrane helix</keyword>
<feature type="transmembrane region" description="Helical" evidence="1">
    <location>
        <begin position="188"/>
        <end position="209"/>
    </location>
</feature>
<proteinExistence type="predicted"/>
<sequence>MVRNTPTKKSYLELANVLILLSTFAGAVTLSTQFALPEACNASRVRALVAFASQFFLMCPIAASSIYVALHNRPDGQVVETGTHAFIQIQFGLIGVMIIAGFLLLNIALHFAGGRYLGSAGLGLSAVFILATAAYSIEDHLSQPKPEVESRTNGDTPARPQVSMSQYLGLGRTVDQTPLRRISVFFRWWIVVLVAMEVVGFMLLLGLGITETVLADSTACQLL</sequence>
<keyword evidence="1" id="KW-0472">Membrane</keyword>
<accession>A0A8H7NBP1</accession>
<dbReference type="AlphaFoldDB" id="A0A8H7NBP1"/>
<feature type="transmembrane region" description="Helical" evidence="1">
    <location>
        <begin position="91"/>
        <end position="111"/>
    </location>
</feature>
<dbReference type="Proteomes" id="UP000616885">
    <property type="component" value="Unassembled WGS sequence"/>
</dbReference>